<sequence length="279" mass="30180">MTSRDLYRIRDFVPDFDAIAAEFAERSRALSAEATVLADVRYGARRREVLDVIRPERQIAGAPLHIFVHGGYWRSGEKENYRFVASPVLAAGGVAAIVEYDLMPGERLDVLVDQVRRSVLWLQHHAGDFSADPLRMTVSGHSAGAHLASFLAATGPTERAAPSLPSIRGLLLLSGIYDLAGIPNSFLRDEAEMTPAEAAAWSPLTSRQLPCPQRIIAFGTEETQPFHEQAAALHSRLAGQSETVELVPVPGLNHMNVVLDLADPSGHLGGLVSDMVSSS</sequence>
<keyword evidence="4" id="KW-1185">Reference proteome</keyword>
<accession>A0A285UW92</accession>
<evidence type="ECO:0000259" key="2">
    <source>
        <dbReference type="Pfam" id="PF20434"/>
    </source>
</evidence>
<dbReference type="InterPro" id="IPR049492">
    <property type="entry name" value="BD-FAE-like_dom"/>
</dbReference>
<dbReference type="AlphaFoldDB" id="A0A285UW92"/>
<proteinExistence type="predicted"/>
<dbReference type="InterPro" id="IPR029058">
    <property type="entry name" value="AB_hydrolase_fold"/>
</dbReference>
<dbReference type="OrthoDB" id="9771666at2"/>
<dbReference type="RefSeq" id="WP_097142468.1">
    <property type="nucleotide sequence ID" value="NZ_OBQD01000020.1"/>
</dbReference>
<gene>
    <name evidence="3" type="ORF">SAMN05892877_12063</name>
</gene>
<evidence type="ECO:0000313" key="3">
    <source>
        <dbReference type="EMBL" id="SOC46053.1"/>
    </source>
</evidence>
<dbReference type="Gene3D" id="3.40.50.1820">
    <property type="entry name" value="alpha/beta hydrolase"/>
    <property type="match status" value="1"/>
</dbReference>
<dbReference type="EMBL" id="OBQD01000020">
    <property type="protein sequence ID" value="SOC46053.1"/>
    <property type="molecule type" value="Genomic_DNA"/>
</dbReference>
<protein>
    <submittedName>
        <fullName evidence="3">Arylformamidase</fullName>
    </submittedName>
</protein>
<dbReference type="PANTHER" id="PTHR48081:SF33">
    <property type="entry name" value="KYNURENINE FORMAMIDASE"/>
    <property type="match status" value="1"/>
</dbReference>
<reference evidence="3 4" key="1">
    <citation type="submission" date="2017-08" db="EMBL/GenBank/DDBJ databases">
        <authorList>
            <person name="de Groot N.N."/>
        </authorList>
    </citation>
    <scope>NUCLEOTIDE SEQUENCE [LARGE SCALE GENOMIC DNA]</scope>
    <source>
        <strain evidence="3 4">JC85</strain>
    </source>
</reference>
<dbReference type="SUPFAM" id="SSF53474">
    <property type="entry name" value="alpha/beta-Hydrolases"/>
    <property type="match status" value="1"/>
</dbReference>
<organism evidence="3 4">
    <name type="scientific">Rhizobium subbaraonis</name>
    <dbReference type="NCBI Taxonomy" id="908946"/>
    <lineage>
        <taxon>Bacteria</taxon>
        <taxon>Pseudomonadati</taxon>
        <taxon>Pseudomonadota</taxon>
        <taxon>Alphaproteobacteria</taxon>
        <taxon>Hyphomicrobiales</taxon>
        <taxon>Rhizobiaceae</taxon>
        <taxon>Rhizobium/Agrobacterium group</taxon>
        <taxon>Rhizobium</taxon>
    </lineage>
</organism>
<dbReference type="PANTHER" id="PTHR48081">
    <property type="entry name" value="AB HYDROLASE SUPERFAMILY PROTEIN C4A8.06C"/>
    <property type="match status" value="1"/>
</dbReference>
<evidence type="ECO:0000256" key="1">
    <source>
        <dbReference type="ARBA" id="ARBA00022801"/>
    </source>
</evidence>
<feature type="domain" description="BD-FAE-like" evidence="2">
    <location>
        <begin position="50"/>
        <end position="157"/>
    </location>
</feature>
<name>A0A285UW92_9HYPH</name>
<dbReference type="Proteomes" id="UP000219167">
    <property type="component" value="Unassembled WGS sequence"/>
</dbReference>
<dbReference type="GO" id="GO:0016787">
    <property type="term" value="F:hydrolase activity"/>
    <property type="evidence" value="ECO:0007669"/>
    <property type="project" value="UniProtKB-KW"/>
</dbReference>
<evidence type="ECO:0000313" key="4">
    <source>
        <dbReference type="Proteomes" id="UP000219167"/>
    </source>
</evidence>
<dbReference type="InterPro" id="IPR050300">
    <property type="entry name" value="GDXG_lipolytic_enzyme"/>
</dbReference>
<keyword evidence="1" id="KW-0378">Hydrolase</keyword>
<dbReference type="Pfam" id="PF20434">
    <property type="entry name" value="BD-FAE"/>
    <property type="match status" value="1"/>
</dbReference>